<dbReference type="InterPro" id="IPR029028">
    <property type="entry name" value="Alpha/beta_knot_MTases"/>
</dbReference>
<evidence type="ECO:0000313" key="4">
    <source>
        <dbReference type="EMBL" id="NEG70233.1"/>
    </source>
</evidence>
<dbReference type="RefSeq" id="WP_163227819.1">
    <property type="nucleotide sequence ID" value="NZ_VYSG01000002.1"/>
</dbReference>
<accession>A0A6I5NIN0</accession>
<dbReference type="EMBL" id="VYSG01000002">
    <property type="protein sequence ID" value="NEG70233.1"/>
    <property type="molecule type" value="Genomic_DNA"/>
</dbReference>
<dbReference type="InterPro" id="IPR029064">
    <property type="entry name" value="Ribosomal_eL30-like_sf"/>
</dbReference>
<evidence type="ECO:0000256" key="1">
    <source>
        <dbReference type="ARBA" id="ARBA00022603"/>
    </source>
</evidence>
<keyword evidence="2 4" id="KW-0808">Transferase</keyword>
<dbReference type="InterPro" id="IPR029026">
    <property type="entry name" value="tRNA_m1G_MTases_N"/>
</dbReference>
<dbReference type="InterPro" id="IPR051259">
    <property type="entry name" value="rRNA_Methyltransferase"/>
</dbReference>
<proteinExistence type="predicted"/>
<comment type="caution">
    <text evidence="4">The sequence shown here is derived from an EMBL/GenBank/DDBJ whole genome shotgun (WGS) entry which is preliminary data.</text>
</comment>
<dbReference type="GO" id="GO:0008173">
    <property type="term" value="F:RNA methyltransferase activity"/>
    <property type="evidence" value="ECO:0007669"/>
    <property type="project" value="InterPro"/>
</dbReference>
<dbReference type="GO" id="GO:0006396">
    <property type="term" value="P:RNA processing"/>
    <property type="evidence" value="ECO:0007669"/>
    <property type="project" value="InterPro"/>
</dbReference>
<evidence type="ECO:0000259" key="3">
    <source>
        <dbReference type="Pfam" id="PF00588"/>
    </source>
</evidence>
<gene>
    <name evidence="4" type="ORF">F6S87_06435</name>
</gene>
<dbReference type="Pfam" id="PF00588">
    <property type="entry name" value="SpoU_methylase"/>
    <property type="match status" value="1"/>
</dbReference>
<protein>
    <submittedName>
        <fullName evidence="4">RNA methyltransferase</fullName>
    </submittedName>
</protein>
<dbReference type="SUPFAM" id="SSF75217">
    <property type="entry name" value="alpha/beta knot"/>
    <property type="match status" value="1"/>
</dbReference>
<dbReference type="Gene3D" id="3.30.1330.30">
    <property type="match status" value="1"/>
</dbReference>
<dbReference type="PANTHER" id="PTHR43191:SF2">
    <property type="entry name" value="RRNA METHYLTRANSFERASE 3, MITOCHONDRIAL"/>
    <property type="match status" value="1"/>
</dbReference>
<feature type="domain" description="tRNA/rRNA methyltransferase SpoU type" evidence="3">
    <location>
        <begin position="160"/>
        <end position="305"/>
    </location>
</feature>
<dbReference type="AlphaFoldDB" id="A0A6I5NIN0"/>
<name>A0A6I5NIN0_9BIFI</name>
<dbReference type="CDD" id="cd18095">
    <property type="entry name" value="SpoU-like_rRNA-MTase"/>
    <property type="match status" value="1"/>
</dbReference>
<keyword evidence="1 4" id="KW-0489">Methyltransferase</keyword>
<evidence type="ECO:0000313" key="5">
    <source>
        <dbReference type="Proteomes" id="UP000469292"/>
    </source>
</evidence>
<dbReference type="GO" id="GO:0003723">
    <property type="term" value="F:RNA binding"/>
    <property type="evidence" value="ECO:0007669"/>
    <property type="project" value="InterPro"/>
</dbReference>
<dbReference type="SUPFAM" id="SSF55315">
    <property type="entry name" value="L30e-like"/>
    <property type="match status" value="1"/>
</dbReference>
<evidence type="ECO:0000256" key="2">
    <source>
        <dbReference type="ARBA" id="ARBA00022679"/>
    </source>
</evidence>
<dbReference type="Gene3D" id="3.40.1280.10">
    <property type="match status" value="1"/>
</dbReference>
<organism evidence="4 5">
    <name type="scientific">Bifidobacterium choloepi</name>
    <dbReference type="NCBI Taxonomy" id="2614131"/>
    <lineage>
        <taxon>Bacteria</taxon>
        <taxon>Bacillati</taxon>
        <taxon>Actinomycetota</taxon>
        <taxon>Actinomycetes</taxon>
        <taxon>Bifidobacteriales</taxon>
        <taxon>Bifidobacteriaceae</taxon>
        <taxon>Bifidobacterium</taxon>
    </lineage>
</organism>
<dbReference type="Proteomes" id="UP000469292">
    <property type="component" value="Unassembled WGS sequence"/>
</dbReference>
<sequence>MPMYSEVLANPKAERFRRVRELLTRKGRQKNRRFVVEGPQAVREVLDYRPDIVQDVYVAVDGAEDDAMFVNPTVARLAGKALQAANMLASDSGADHAADHDAGAGATIYVHKATRAVVDSVSEDAQGIFAVASLDDYEAPLDDIDIADLLVGNDDGNGPLIAAFWQVRDPGNAGTVIRSADAAGCDAVLLVDDCVEPVNPKVVRATTGSLFHLPVFHVSERRFFDIAAGARIVAADVHGTDDLVPVSLPDYVRDADPKQPRIVLFGNEARGLKPETLERCTDIVSIPIYGHAESLNLAMSASIMLMTIAMHEH</sequence>
<dbReference type="InterPro" id="IPR001537">
    <property type="entry name" value="SpoU_MeTrfase"/>
</dbReference>
<reference evidence="4 5" key="1">
    <citation type="submission" date="2019-09" db="EMBL/GenBank/DDBJ databases">
        <title>Phylogenetic characterization of a novel taxon of the genus Bifidobacterium: Bifidobacterium choloepi sp. nov.</title>
        <authorList>
            <person name="Modesto M."/>
            <person name="Satti M."/>
        </authorList>
    </citation>
    <scope>NUCLEOTIDE SEQUENCE [LARGE SCALE GENOMIC DNA]</scope>
    <source>
        <strain evidence="4 5">BRDM6</strain>
    </source>
</reference>
<keyword evidence="5" id="KW-1185">Reference proteome</keyword>
<dbReference type="GO" id="GO:0032259">
    <property type="term" value="P:methylation"/>
    <property type="evidence" value="ECO:0007669"/>
    <property type="project" value="UniProtKB-KW"/>
</dbReference>
<dbReference type="PANTHER" id="PTHR43191">
    <property type="entry name" value="RRNA METHYLTRANSFERASE 3"/>
    <property type="match status" value="1"/>
</dbReference>